<gene>
    <name evidence="1" type="ORF">L3081_19635</name>
</gene>
<proteinExistence type="predicted"/>
<dbReference type="RefSeq" id="WP_242287923.1">
    <property type="nucleotide sequence ID" value="NZ_JAKKSL010000004.1"/>
</dbReference>
<comment type="caution">
    <text evidence="1">The sequence shown here is derived from an EMBL/GenBank/DDBJ whole genome shotgun (WGS) entry which is preliminary data.</text>
</comment>
<dbReference type="Proteomes" id="UP001139646">
    <property type="component" value="Unassembled WGS sequence"/>
</dbReference>
<dbReference type="InterPro" id="IPR002504">
    <property type="entry name" value="NADK"/>
</dbReference>
<dbReference type="PANTHER" id="PTHR40697">
    <property type="entry name" value="ACETOIN CATABOLISM PROTEIN X"/>
    <property type="match status" value="1"/>
</dbReference>
<keyword evidence="1" id="KW-0418">Kinase</keyword>
<dbReference type="SUPFAM" id="SSF111331">
    <property type="entry name" value="NAD kinase/diacylglycerol kinase-like"/>
    <property type="match status" value="1"/>
</dbReference>
<dbReference type="GO" id="GO:0016301">
    <property type="term" value="F:kinase activity"/>
    <property type="evidence" value="ECO:0007669"/>
    <property type="project" value="UniProtKB-KW"/>
</dbReference>
<dbReference type="PIRSF" id="PIRSF016907">
    <property type="entry name" value="Kin_ATP-NAD"/>
    <property type="match status" value="1"/>
</dbReference>
<accession>A0ABS9X4N8</accession>
<dbReference type="EMBL" id="JAKKSL010000004">
    <property type="protein sequence ID" value="MCI2285186.1"/>
    <property type="molecule type" value="Genomic_DNA"/>
</dbReference>
<organism evidence="1 2">
    <name type="scientific">Colwellia maritima</name>
    <dbReference type="NCBI Taxonomy" id="2912588"/>
    <lineage>
        <taxon>Bacteria</taxon>
        <taxon>Pseudomonadati</taxon>
        <taxon>Pseudomonadota</taxon>
        <taxon>Gammaproteobacteria</taxon>
        <taxon>Alteromonadales</taxon>
        <taxon>Colwelliaceae</taxon>
        <taxon>Colwellia</taxon>
    </lineage>
</organism>
<dbReference type="Pfam" id="PF20143">
    <property type="entry name" value="NAD_kinase_C"/>
    <property type="match status" value="1"/>
</dbReference>
<dbReference type="InterPro" id="IPR017438">
    <property type="entry name" value="ATP-NAD_kinase_N"/>
</dbReference>
<dbReference type="InterPro" id="IPR016064">
    <property type="entry name" value="NAD/diacylglycerol_kinase_sf"/>
</dbReference>
<dbReference type="InterPro" id="IPR039065">
    <property type="entry name" value="AcoX-like"/>
</dbReference>
<protein>
    <submittedName>
        <fullName evidence="1">ATP-NAD kinase family protein</fullName>
    </submittedName>
</protein>
<dbReference type="Pfam" id="PF01513">
    <property type="entry name" value="NAD_kinase"/>
    <property type="match status" value="1"/>
</dbReference>
<evidence type="ECO:0000313" key="2">
    <source>
        <dbReference type="Proteomes" id="UP001139646"/>
    </source>
</evidence>
<sequence>MFKLGLIINPIGGVGGSVALKGSDNMVEQALALGAELKANARTQAALTVLLPYKNDIEIYTANNQMGEQAAKALGFEVKLIYQTDSETTQAEDTEKALLALLSAHVDIILFAGGDGTARNIASVISKNVENNEYPQVPVLGIPAGCKIHSGVYAITPTAAGRVVELMLTKQLVTLTEGDVMDIDESLFRQGIVKAKRFGEMQIPSELRYVQAVKSGGKESDELVLQDISEEVIAKMVDNEDNLFIIGSGSTTDFLMHELGLESTLLGVDLVQNQCLMANDVTESILWQQLMIAKGANKNVNLVITLIGGQGHIFGRGNQQLSPRIIRYIINQPCGKENVIIIATKTKLTQLNNKPLICDTGDNELDQLLSGFMPITTGYKDQVLYPVSSPL</sequence>
<evidence type="ECO:0000313" key="1">
    <source>
        <dbReference type="EMBL" id="MCI2285186.1"/>
    </source>
</evidence>
<dbReference type="InterPro" id="IPR011386">
    <property type="entry name" value="Put_ATP-NAD_kin"/>
</dbReference>
<name>A0ABS9X4N8_9GAMM</name>
<dbReference type="PANTHER" id="PTHR40697:SF2">
    <property type="entry name" value="ATP-NAD KINASE-RELATED"/>
    <property type="match status" value="1"/>
</dbReference>
<keyword evidence="1" id="KW-0808">Transferase</keyword>
<reference evidence="1" key="1">
    <citation type="submission" date="2022-01" db="EMBL/GenBank/DDBJ databases">
        <title>Colwellia maritima, isolated from seawater.</title>
        <authorList>
            <person name="Kristyanto S."/>
            <person name="Jung J."/>
            <person name="Jeon C.O."/>
        </authorList>
    </citation>
    <scope>NUCLEOTIDE SEQUENCE</scope>
    <source>
        <strain evidence="1">MSW7</strain>
    </source>
</reference>
<dbReference type="Gene3D" id="3.40.50.10330">
    <property type="entry name" value="Probable inorganic polyphosphate/atp-NAD kinase, domain 1"/>
    <property type="match status" value="1"/>
</dbReference>
<keyword evidence="2" id="KW-1185">Reference proteome</keyword>